<keyword evidence="2" id="KW-0808">Transferase</keyword>
<dbReference type="GO" id="GO:0008168">
    <property type="term" value="F:methyltransferase activity"/>
    <property type="evidence" value="ECO:0007669"/>
    <property type="project" value="UniProtKB-KW"/>
</dbReference>
<evidence type="ECO:0000313" key="2">
    <source>
        <dbReference type="EMBL" id="MDX8528465.1"/>
    </source>
</evidence>
<protein>
    <submittedName>
        <fullName evidence="2">FkbM family methyltransferase</fullName>
    </submittedName>
</protein>
<gene>
    <name evidence="2" type="ORF">RFM68_28705</name>
</gene>
<dbReference type="RefSeq" id="WP_320236383.1">
    <property type="nucleotide sequence ID" value="NZ_JAVIJF010000027.1"/>
</dbReference>
<dbReference type="PANTHER" id="PTHR34203">
    <property type="entry name" value="METHYLTRANSFERASE, FKBM FAMILY PROTEIN"/>
    <property type="match status" value="1"/>
</dbReference>
<reference evidence="2 3" key="1">
    <citation type="submission" date="2023-08" db="EMBL/GenBank/DDBJ databases">
        <title>Implementing the SeqCode for naming new Mesorhizobium species isolated from Vachellia karroo root nodules.</title>
        <authorList>
            <person name="Van Lill M."/>
        </authorList>
    </citation>
    <scope>NUCLEOTIDE SEQUENCE [LARGE SCALE GENOMIC DNA]</scope>
    <source>
        <strain evidence="2 3">MSK 1335</strain>
    </source>
</reference>
<keyword evidence="2" id="KW-0489">Methyltransferase</keyword>
<accession>A0ABU4ZST3</accession>
<feature type="domain" description="Methyltransferase FkbM" evidence="1">
    <location>
        <begin position="48"/>
        <end position="193"/>
    </location>
</feature>
<proteinExistence type="predicted"/>
<name>A0ABU4ZST3_9HYPH</name>
<dbReference type="SUPFAM" id="SSF53335">
    <property type="entry name" value="S-adenosyl-L-methionine-dependent methyltransferases"/>
    <property type="match status" value="1"/>
</dbReference>
<evidence type="ECO:0000259" key="1">
    <source>
        <dbReference type="Pfam" id="PF05050"/>
    </source>
</evidence>
<sequence>MLQESYLEFILRWHLYRRWHRPPRPKRQAEFNFHQLMKAIPANGLFIDLGANVGDVTRHALSYGMKVIAFEPDPTALEMLTRRFGNDQRVTIIPKAVGGSARKATLHQRPDARNIRMTEWSSLFEVPAHAKGSAFEVEVIDLVQFLKGICDPIAIVKMDIEGAEAECIEAMLDDGIYRSIGRILVETHERLSPDLAARIGALRDRISRENITNIDLDWG</sequence>
<dbReference type="GO" id="GO:0032259">
    <property type="term" value="P:methylation"/>
    <property type="evidence" value="ECO:0007669"/>
    <property type="project" value="UniProtKB-KW"/>
</dbReference>
<dbReference type="EMBL" id="JAVIJF010000027">
    <property type="protein sequence ID" value="MDX8528465.1"/>
    <property type="molecule type" value="Genomic_DNA"/>
</dbReference>
<dbReference type="InterPro" id="IPR006342">
    <property type="entry name" value="FkbM_mtfrase"/>
</dbReference>
<organism evidence="2 3">
    <name type="scientific">Mesorhizobium montanum</name>
    <dbReference type="NCBI Taxonomy" id="3072323"/>
    <lineage>
        <taxon>Bacteria</taxon>
        <taxon>Pseudomonadati</taxon>
        <taxon>Pseudomonadota</taxon>
        <taxon>Alphaproteobacteria</taxon>
        <taxon>Hyphomicrobiales</taxon>
        <taxon>Phyllobacteriaceae</taxon>
        <taxon>Mesorhizobium</taxon>
    </lineage>
</organism>
<dbReference type="NCBIfam" id="TIGR01444">
    <property type="entry name" value="fkbM_fam"/>
    <property type="match status" value="1"/>
</dbReference>
<comment type="caution">
    <text evidence="2">The sequence shown here is derived from an EMBL/GenBank/DDBJ whole genome shotgun (WGS) entry which is preliminary data.</text>
</comment>
<dbReference type="PANTHER" id="PTHR34203:SF15">
    <property type="entry name" value="SLL1173 PROTEIN"/>
    <property type="match status" value="1"/>
</dbReference>
<dbReference type="Gene3D" id="3.40.50.150">
    <property type="entry name" value="Vaccinia Virus protein VP39"/>
    <property type="match status" value="1"/>
</dbReference>
<evidence type="ECO:0000313" key="3">
    <source>
        <dbReference type="Proteomes" id="UP001276840"/>
    </source>
</evidence>
<dbReference type="Proteomes" id="UP001276840">
    <property type="component" value="Unassembled WGS sequence"/>
</dbReference>
<dbReference type="InterPro" id="IPR052514">
    <property type="entry name" value="SAM-dependent_MTase"/>
</dbReference>
<dbReference type="InterPro" id="IPR029063">
    <property type="entry name" value="SAM-dependent_MTases_sf"/>
</dbReference>
<dbReference type="Pfam" id="PF05050">
    <property type="entry name" value="Methyltransf_21"/>
    <property type="match status" value="1"/>
</dbReference>
<keyword evidence="3" id="KW-1185">Reference proteome</keyword>